<evidence type="ECO:0000313" key="2">
    <source>
        <dbReference type="Proteomes" id="UP000198539"/>
    </source>
</evidence>
<gene>
    <name evidence="1" type="ORF">SAMN04488238_104376</name>
</gene>
<dbReference type="AlphaFoldDB" id="A0A1H2Y0N1"/>
<dbReference type="Proteomes" id="UP000198539">
    <property type="component" value="Unassembled WGS sequence"/>
</dbReference>
<sequence>MHQQKYVTQQGGRCYFRRRIPGLSTALSPIFVSLGTSDLKFAHTWSWKLTAEFDELLDSFLFMLEELPEEVMAWYMTVCLQQCLSDMRRQHRMERMTGRLGSMSTENRELARIAVETLLADGIRKAFPANRIRPDWSASTLENVMRFYRAEANAISNAGMKDRLAKDFTAITGKTFRSQEHLAQIMDA</sequence>
<organism evidence="1 2">
    <name type="scientific">Roseicitreum antarcticum</name>
    <dbReference type="NCBI Taxonomy" id="564137"/>
    <lineage>
        <taxon>Bacteria</taxon>
        <taxon>Pseudomonadati</taxon>
        <taxon>Pseudomonadota</taxon>
        <taxon>Alphaproteobacteria</taxon>
        <taxon>Rhodobacterales</taxon>
        <taxon>Paracoccaceae</taxon>
        <taxon>Roseicitreum</taxon>
    </lineage>
</organism>
<accession>A0A1H2Y0N1</accession>
<evidence type="ECO:0000313" key="1">
    <source>
        <dbReference type="EMBL" id="SDW98620.1"/>
    </source>
</evidence>
<dbReference type="OrthoDB" id="7222937at2"/>
<name>A0A1H2Y0N1_9RHOB</name>
<keyword evidence="2" id="KW-1185">Reference proteome</keyword>
<reference evidence="1 2" key="1">
    <citation type="submission" date="2016-10" db="EMBL/GenBank/DDBJ databases">
        <authorList>
            <person name="de Groot N.N."/>
        </authorList>
    </citation>
    <scope>NUCLEOTIDE SEQUENCE [LARGE SCALE GENOMIC DNA]</scope>
    <source>
        <strain evidence="1 2">CGMCC 1.8894</strain>
    </source>
</reference>
<dbReference type="RefSeq" id="WP_092888125.1">
    <property type="nucleotide sequence ID" value="NZ_CP061498.1"/>
</dbReference>
<dbReference type="EMBL" id="FNOM01000004">
    <property type="protein sequence ID" value="SDW98620.1"/>
    <property type="molecule type" value="Genomic_DNA"/>
</dbReference>
<protein>
    <submittedName>
        <fullName evidence="1">Uncharacterized protein</fullName>
    </submittedName>
</protein>
<proteinExistence type="predicted"/>